<dbReference type="Pfam" id="PF00498">
    <property type="entry name" value="FHA"/>
    <property type="match status" value="1"/>
</dbReference>
<protein>
    <recommendedName>
        <fullName evidence="2">FHA domain-containing protein</fullName>
    </recommendedName>
</protein>
<reference evidence="3" key="1">
    <citation type="submission" date="2018-06" db="EMBL/GenBank/DDBJ databases">
        <authorList>
            <person name="Zhirakovskaya E."/>
        </authorList>
    </citation>
    <scope>NUCLEOTIDE SEQUENCE</scope>
</reference>
<feature type="region of interest" description="Disordered" evidence="1">
    <location>
        <begin position="100"/>
        <end position="135"/>
    </location>
</feature>
<accession>A0A3B1DBR5</accession>
<dbReference type="EMBL" id="UOGK01000282">
    <property type="protein sequence ID" value="VAX39719.1"/>
    <property type="molecule type" value="Genomic_DNA"/>
</dbReference>
<gene>
    <name evidence="3" type="ORF">MNBD_PLANCTO03-2198</name>
</gene>
<evidence type="ECO:0000259" key="2">
    <source>
        <dbReference type="PROSITE" id="PS50006"/>
    </source>
</evidence>
<organism evidence="3">
    <name type="scientific">hydrothermal vent metagenome</name>
    <dbReference type="NCBI Taxonomy" id="652676"/>
    <lineage>
        <taxon>unclassified sequences</taxon>
        <taxon>metagenomes</taxon>
        <taxon>ecological metagenomes</taxon>
    </lineage>
</organism>
<dbReference type="AlphaFoldDB" id="A0A3B1DBR5"/>
<name>A0A3B1DBR5_9ZZZZ</name>
<evidence type="ECO:0000313" key="3">
    <source>
        <dbReference type="EMBL" id="VAX39719.1"/>
    </source>
</evidence>
<dbReference type="InterPro" id="IPR008984">
    <property type="entry name" value="SMAD_FHA_dom_sf"/>
</dbReference>
<evidence type="ECO:0000256" key="1">
    <source>
        <dbReference type="SAM" id="MobiDB-lite"/>
    </source>
</evidence>
<dbReference type="InterPro" id="IPR000253">
    <property type="entry name" value="FHA_dom"/>
</dbReference>
<sequence>MEAALVHVRSDGKQQLVPLKAGKVVLGREKDCQLRIPSGQISRHHCELTTGGAGVRICDLGSSNGTFVNGQKIEEAELTAGDVIAVGSMLFVVQIDGEPDHIDPEELSQRVRSAASAAAEASGAGPGALLGNDDSSVDFDFDFDLSDDDDDQPEL</sequence>
<feature type="compositionally biased region" description="Basic and acidic residues" evidence="1">
    <location>
        <begin position="100"/>
        <end position="109"/>
    </location>
</feature>
<proteinExistence type="predicted"/>
<dbReference type="Gene3D" id="2.60.200.20">
    <property type="match status" value="1"/>
</dbReference>
<dbReference type="SMART" id="SM00240">
    <property type="entry name" value="FHA"/>
    <property type="match status" value="1"/>
</dbReference>
<dbReference type="InterPro" id="IPR050923">
    <property type="entry name" value="Cell_Proc_Reg/RNA_Proc"/>
</dbReference>
<feature type="compositionally biased region" description="Low complexity" evidence="1">
    <location>
        <begin position="113"/>
        <end position="123"/>
    </location>
</feature>
<dbReference type="CDD" id="cd00060">
    <property type="entry name" value="FHA"/>
    <property type="match status" value="1"/>
</dbReference>
<dbReference type="PROSITE" id="PS50006">
    <property type="entry name" value="FHA_DOMAIN"/>
    <property type="match status" value="1"/>
</dbReference>
<dbReference type="SUPFAM" id="SSF49879">
    <property type="entry name" value="SMAD/FHA domain"/>
    <property type="match status" value="1"/>
</dbReference>
<feature type="domain" description="FHA" evidence="2">
    <location>
        <begin position="24"/>
        <end position="73"/>
    </location>
</feature>
<dbReference type="PANTHER" id="PTHR23308">
    <property type="entry name" value="NUCLEAR INHIBITOR OF PROTEIN PHOSPHATASE-1"/>
    <property type="match status" value="1"/>
</dbReference>